<evidence type="ECO:0000313" key="2">
    <source>
        <dbReference type="Proteomes" id="UP001066276"/>
    </source>
</evidence>
<accession>A0AAV7KXU1</accession>
<name>A0AAV7KXU1_PLEWA</name>
<organism evidence="1 2">
    <name type="scientific">Pleurodeles waltl</name>
    <name type="common">Iberian ribbed newt</name>
    <dbReference type="NCBI Taxonomy" id="8319"/>
    <lineage>
        <taxon>Eukaryota</taxon>
        <taxon>Metazoa</taxon>
        <taxon>Chordata</taxon>
        <taxon>Craniata</taxon>
        <taxon>Vertebrata</taxon>
        <taxon>Euteleostomi</taxon>
        <taxon>Amphibia</taxon>
        <taxon>Batrachia</taxon>
        <taxon>Caudata</taxon>
        <taxon>Salamandroidea</taxon>
        <taxon>Salamandridae</taxon>
        <taxon>Pleurodelinae</taxon>
        <taxon>Pleurodeles</taxon>
    </lineage>
</organism>
<proteinExistence type="predicted"/>
<protein>
    <submittedName>
        <fullName evidence="1">Uncharacterized protein</fullName>
    </submittedName>
</protein>
<gene>
    <name evidence="1" type="ORF">NDU88_003181</name>
</gene>
<dbReference type="AlphaFoldDB" id="A0AAV7KXU1"/>
<comment type="caution">
    <text evidence="1">The sequence shown here is derived from an EMBL/GenBank/DDBJ whole genome shotgun (WGS) entry which is preliminary data.</text>
</comment>
<dbReference type="EMBL" id="JANPWB010000016">
    <property type="protein sequence ID" value="KAJ1083020.1"/>
    <property type="molecule type" value="Genomic_DNA"/>
</dbReference>
<evidence type="ECO:0000313" key="1">
    <source>
        <dbReference type="EMBL" id="KAJ1083020.1"/>
    </source>
</evidence>
<dbReference type="Proteomes" id="UP001066276">
    <property type="component" value="Chromosome 12"/>
</dbReference>
<keyword evidence="2" id="KW-1185">Reference proteome</keyword>
<reference evidence="1" key="1">
    <citation type="journal article" date="2022" name="bioRxiv">
        <title>Sequencing and chromosome-scale assembly of the giantPleurodeles waltlgenome.</title>
        <authorList>
            <person name="Brown T."/>
            <person name="Elewa A."/>
            <person name="Iarovenko S."/>
            <person name="Subramanian E."/>
            <person name="Araus A.J."/>
            <person name="Petzold A."/>
            <person name="Susuki M."/>
            <person name="Suzuki K.-i.T."/>
            <person name="Hayashi T."/>
            <person name="Toyoda A."/>
            <person name="Oliveira C."/>
            <person name="Osipova E."/>
            <person name="Leigh N.D."/>
            <person name="Simon A."/>
            <person name="Yun M.H."/>
        </authorList>
    </citation>
    <scope>NUCLEOTIDE SEQUENCE</scope>
    <source>
        <strain evidence="1">20211129_DDA</strain>
        <tissue evidence="1">Liver</tissue>
    </source>
</reference>
<sequence length="66" mass="6682">MFLMEAAVALLIPSASEQHPSPVGAAAGREGFDAPAYKSNADMAQVADASALMGAIDLSCLVEAQC</sequence>